<reference evidence="6 7" key="1">
    <citation type="submission" date="2019-02" db="EMBL/GenBank/DDBJ databases">
        <title>Deep-cultivation of Planctomycetes and their phenomic and genomic characterization uncovers novel biology.</title>
        <authorList>
            <person name="Wiegand S."/>
            <person name="Jogler M."/>
            <person name="Boedeker C."/>
            <person name="Pinto D."/>
            <person name="Vollmers J."/>
            <person name="Rivas-Marin E."/>
            <person name="Kohn T."/>
            <person name="Peeters S.H."/>
            <person name="Heuer A."/>
            <person name="Rast P."/>
            <person name="Oberbeckmann S."/>
            <person name="Bunk B."/>
            <person name="Jeske O."/>
            <person name="Meyerdierks A."/>
            <person name="Storesund J.E."/>
            <person name="Kallscheuer N."/>
            <person name="Luecker S."/>
            <person name="Lage O.M."/>
            <person name="Pohl T."/>
            <person name="Merkel B.J."/>
            <person name="Hornburger P."/>
            <person name="Mueller R.-W."/>
            <person name="Bruemmer F."/>
            <person name="Labrenz M."/>
            <person name="Spormann A.M."/>
            <person name="Op Den Camp H."/>
            <person name="Overmann J."/>
            <person name="Amann R."/>
            <person name="Jetten M.S.M."/>
            <person name="Mascher T."/>
            <person name="Medema M.H."/>
            <person name="Devos D.P."/>
            <person name="Kaster A.-K."/>
            <person name="Ovreas L."/>
            <person name="Rohde M."/>
            <person name="Galperin M.Y."/>
            <person name="Jogler C."/>
        </authorList>
    </citation>
    <scope>NUCLEOTIDE SEQUENCE [LARGE SCALE GENOMIC DNA]</scope>
    <source>
        <strain evidence="6 7">Poly41</strain>
    </source>
</reference>
<evidence type="ECO:0000256" key="3">
    <source>
        <dbReference type="ARBA" id="ARBA00023125"/>
    </source>
</evidence>
<dbReference type="PANTHER" id="PTHR43133:SF8">
    <property type="entry name" value="RNA POLYMERASE SIGMA FACTOR HI_1459-RELATED"/>
    <property type="match status" value="1"/>
</dbReference>
<protein>
    <submittedName>
        <fullName evidence="6">ECF sigma factor</fullName>
    </submittedName>
</protein>
<feature type="domain" description="RNA polymerase sigma-70 ECF-like HTH" evidence="5">
    <location>
        <begin position="5"/>
        <end position="201"/>
    </location>
</feature>
<dbReference type="EMBL" id="SJPV01000004">
    <property type="protein sequence ID" value="TWU38396.1"/>
    <property type="molecule type" value="Genomic_DNA"/>
</dbReference>
<keyword evidence="3" id="KW-0238">DNA-binding</keyword>
<keyword evidence="2" id="KW-0731">Sigma factor</keyword>
<dbReference type="Pfam" id="PF07638">
    <property type="entry name" value="Sigma70_ECF"/>
    <property type="match status" value="1"/>
</dbReference>
<dbReference type="InterPro" id="IPR036388">
    <property type="entry name" value="WH-like_DNA-bd_sf"/>
</dbReference>
<evidence type="ECO:0000256" key="1">
    <source>
        <dbReference type="ARBA" id="ARBA00023015"/>
    </source>
</evidence>
<keyword evidence="1" id="KW-0805">Transcription regulation</keyword>
<comment type="caution">
    <text evidence="6">The sequence shown here is derived from an EMBL/GenBank/DDBJ whole genome shotgun (WGS) entry which is preliminary data.</text>
</comment>
<dbReference type="SUPFAM" id="SSF88946">
    <property type="entry name" value="Sigma2 domain of RNA polymerase sigma factors"/>
    <property type="match status" value="1"/>
</dbReference>
<dbReference type="Gene3D" id="1.10.10.10">
    <property type="entry name" value="Winged helix-like DNA-binding domain superfamily/Winged helix DNA-binding domain"/>
    <property type="match status" value="1"/>
</dbReference>
<dbReference type="OrthoDB" id="291381at2"/>
<evidence type="ECO:0000259" key="5">
    <source>
        <dbReference type="Pfam" id="PF07638"/>
    </source>
</evidence>
<keyword evidence="4" id="KW-0804">Transcription</keyword>
<accession>A0A5C6DTN9</accession>
<name>A0A5C6DTN9_9BACT</name>
<evidence type="ECO:0000256" key="4">
    <source>
        <dbReference type="ARBA" id="ARBA00023163"/>
    </source>
</evidence>
<dbReference type="AlphaFoldDB" id="A0A5C6DTN9"/>
<gene>
    <name evidence="6" type="ORF">Poly41_28720</name>
</gene>
<dbReference type="InterPro" id="IPR039425">
    <property type="entry name" value="RNA_pol_sigma-70-like"/>
</dbReference>
<dbReference type="GO" id="GO:0006352">
    <property type="term" value="P:DNA-templated transcription initiation"/>
    <property type="evidence" value="ECO:0007669"/>
    <property type="project" value="InterPro"/>
</dbReference>
<proteinExistence type="predicted"/>
<evidence type="ECO:0000313" key="6">
    <source>
        <dbReference type="EMBL" id="TWU38396.1"/>
    </source>
</evidence>
<dbReference type="GO" id="GO:0016987">
    <property type="term" value="F:sigma factor activity"/>
    <property type="evidence" value="ECO:0007669"/>
    <property type="project" value="UniProtKB-KW"/>
</dbReference>
<dbReference type="PANTHER" id="PTHR43133">
    <property type="entry name" value="RNA POLYMERASE ECF-TYPE SIGMA FACTO"/>
    <property type="match status" value="1"/>
</dbReference>
<keyword evidence="7" id="KW-1185">Reference proteome</keyword>
<evidence type="ECO:0000313" key="7">
    <source>
        <dbReference type="Proteomes" id="UP000319143"/>
    </source>
</evidence>
<dbReference type="Gene3D" id="1.10.1740.10">
    <property type="match status" value="1"/>
</dbReference>
<sequence length="209" mass="24028">MPNSTNVSHWIDQVKLGDSVAANQLWHHYYDRLVRMTQAKLRGQNRGVSDEEDIVLSVFESFYRAAEQGRFPDLAGRDDLWRLLLKMSARKVVDKRRHDQRQRRGATAKVQPIHGIGDEQAMIEVIGNEPTPEMVLMMTESFDQLLKLLGDEHVGGGQLQEIAIGKMEGHSNADLAERMQCSERTIERRLNLIREKCRQELIDRDEPPT</sequence>
<dbReference type="InterPro" id="IPR013325">
    <property type="entry name" value="RNA_pol_sigma_r2"/>
</dbReference>
<dbReference type="RefSeq" id="WP_146526713.1">
    <property type="nucleotide sequence ID" value="NZ_SJPV01000004.1"/>
</dbReference>
<dbReference type="Proteomes" id="UP000319143">
    <property type="component" value="Unassembled WGS sequence"/>
</dbReference>
<dbReference type="InterPro" id="IPR053812">
    <property type="entry name" value="HTH_Sigma70_ECF-like"/>
</dbReference>
<organism evidence="6 7">
    <name type="scientific">Novipirellula artificiosorum</name>
    <dbReference type="NCBI Taxonomy" id="2528016"/>
    <lineage>
        <taxon>Bacteria</taxon>
        <taxon>Pseudomonadati</taxon>
        <taxon>Planctomycetota</taxon>
        <taxon>Planctomycetia</taxon>
        <taxon>Pirellulales</taxon>
        <taxon>Pirellulaceae</taxon>
        <taxon>Novipirellula</taxon>
    </lineage>
</organism>
<dbReference type="GO" id="GO:0003677">
    <property type="term" value="F:DNA binding"/>
    <property type="evidence" value="ECO:0007669"/>
    <property type="project" value="UniProtKB-KW"/>
</dbReference>
<evidence type="ECO:0000256" key="2">
    <source>
        <dbReference type="ARBA" id="ARBA00023082"/>
    </source>
</evidence>